<evidence type="ECO:0000313" key="3">
    <source>
        <dbReference type="Proteomes" id="UP001151760"/>
    </source>
</evidence>
<reference evidence="2" key="2">
    <citation type="submission" date="2022-01" db="EMBL/GenBank/DDBJ databases">
        <authorList>
            <person name="Yamashiro T."/>
            <person name="Shiraishi A."/>
            <person name="Satake H."/>
            <person name="Nakayama K."/>
        </authorList>
    </citation>
    <scope>NUCLEOTIDE SEQUENCE</scope>
</reference>
<accession>A0ABQ5GI28</accession>
<feature type="compositionally biased region" description="Polar residues" evidence="1">
    <location>
        <begin position="324"/>
        <end position="334"/>
    </location>
</feature>
<feature type="region of interest" description="Disordered" evidence="1">
    <location>
        <begin position="170"/>
        <end position="206"/>
    </location>
</feature>
<evidence type="ECO:0000256" key="1">
    <source>
        <dbReference type="SAM" id="MobiDB-lite"/>
    </source>
</evidence>
<sequence length="366" mass="40816">MDITLALSPITPLDVQFDTPSPYPPIFGHPIHWNLLEAHGDSFDAEVFRKILGICPRVQGVDFARVPDDEATLTFLLNLGYKGPLHKQPNMYVDHMHQPWRTLVAIIIKCLFGKATSNDRLRKSRIDILWGMFYRENEYGLLIPKTMLTEAIKQSESYQMFIKYSTCQIPPKKSRGKGSQGKKTANTSKADVEVSKESDSKPARKCSSGRVVKKKVTISVDDNIIPDPDVALELGKYMSLTEAAEEEAARQVHATHVRIVTESILEPARRRQSGIAFRDTSSVTKKLYLDPSQKIKGILTLTPEEKIAADTMKALKERVPDESTVISATSSEGTGTKPGVPNEEKVTSNFVLRGLIFNMLSKLVCD</sequence>
<evidence type="ECO:0000313" key="2">
    <source>
        <dbReference type="EMBL" id="GJT75201.1"/>
    </source>
</evidence>
<gene>
    <name evidence="2" type="ORF">Tco_1041926</name>
</gene>
<comment type="caution">
    <text evidence="2">The sequence shown here is derived from an EMBL/GenBank/DDBJ whole genome shotgun (WGS) entry which is preliminary data.</text>
</comment>
<evidence type="ECO:0008006" key="4">
    <source>
        <dbReference type="Google" id="ProtNLM"/>
    </source>
</evidence>
<feature type="compositionally biased region" description="Basic and acidic residues" evidence="1">
    <location>
        <begin position="190"/>
        <end position="202"/>
    </location>
</feature>
<feature type="region of interest" description="Disordered" evidence="1">
    <location>
        <begin position="320"/>
        <end position="342"/>
    </location>
</feature>
<reference evidence="2" key="1">
    <citation type="journal article" date="2022" name="Int. J. Mol. Sci.">
        <title>Draft Genome of Tanacetum Coccineum: Genomic Comparison of Closely Related Tanacetum-Family Plants.</title>
        <authorList>
            <person name="Yamashiro T."/>
            <person name="Shiraishi A."/>
            <person name="Nakayama K."/>
            <person name="Satake H."/>
        </authorList>
    </citation>
    <scope>NUCLEOTIDE SEQUENCE</scope>
</reference>
<organism evidence="2 3">
    <name type="scientific">Tanacetum coccineum</name>
    <dbReference type="NCBI Taxonomy" id="301880"/>
    <lineage>
        <taxon>Eukaryota</taxon>
        <taxon>Viridiplantae</taxon>
        <taxon>Streptophyta</taxon>
        <taxon>Embryophyta</taxon>
        <taxon>Tracheophyta</taxon>
        <taxon>Spermatophyta</taxon>
        <taxon>Magnoliopsida</taxon>
        <taxon>eudicotyledons</taxon>
        <taxon>Gunneridae</taxon>
        <taxon>Pentapetalae</taxon>
        <taxon>asterids</taxon>
        <taxon>campanulids</taxon>
        <taxon>Asterales</taxon>
        <taxon>Asteraceae</taxon>
        <taxon>Asteroideae</taxon>
        <taxon>Anthemideae</taxon>
        <taxon>Anthemidinae</taxon>
        <taxon>Tanacetum</taxon>
    </lineage>
</organism>
<dbReference type="Proteomes" id="UP001151760">
    <property type="component" value="Unassembled WGS sequence"/>
</dbReference>
<dbReference type="EMBL" id="BQNB010018511">
    <property type="protein sequence ID" value="GJT75201.1"/>
    <property type="molecule type" value="Genomic_DNA"/>
</dbReference>
<name>A0ABQ5GI28_9ASTR</name>
<keyword evidence="3" id="KW-1185">Reference proteome</keyword>
<proteinExistence type="predicted"/>
<protein>
    <recommendedName>
        <fullName evidence="4">Transposase</fullName>
    </recommendedName>
</protein>